<reference evidence="1 2" key="1">
    <citation type="submission" date="2020-12" db="EMBL/GenBank/DDBJ databases">
        <title>Vagococcus allomyrinae sp. nov. and Enterococcus lavae sp. nov., isolated from the larvae of Allomyrina dichotoma.</title>
        <authorList>
            <person name="Lee S.D."/>
        </authorList>
    </citation>
    <scope>NUCLEOTIDE SEQUENCE [LARGE SCALE GENOMIC DNA]</scope>
    <source>
        <strain evidence="1 2">BWM-S5</strain>
    </source>
</reference>
<dbReference type="Proteomes" id="UP000673375">
    <property type="component" value="Unassembled WGS sequence"/>
</dbReference>
<accession>A0ABS4CL02</accession>
<keyword evidence="2" id="KW-1185">Reference proteome</keyword>
<protein>
    <submittedName>
        <fullName evidence="1">Uncharacterized protein</fullName>
    </submittedName>
</protein>
<dbReference type="EMBL" id="JAEDXU010000007">
    <property type="protein sequence ID" value="MBP1047279.1"/>
    <property type="molecule type" value="Genomic_DNA"/>
</dbReference>
<gene>
    <name evidence="1" type="ORF">I6N96_13430</name>
</gene>
<evidence type="ECO:0000313" key="2">
    <source>
        <dbReference type="Proteomes" id="UP000673375"/>
    </source>
</evidence>
<sequence length="95" mass="10980">MKIAMYTDKATSSWKWFFNVETQEDKEFAIHMYKGYAEKDLLCFVTTDVGFLTFKATNGKTIKLVFKNKSGVLWVFGTKITNGNYHTLLDYAKSL</sequence>
<proteinExistence type="predicted"/>
<evidence type="ECO:0000313" key="1">
    <source>
        <dbReference type="EMBL" id="MBP1047279.1"/>
    </source>
</evidence>
<name>A0ABS4CL02_9ENTE</name>
<dbReference type="RefSeq" id="WP_209558065.1">
    <property type="nucleotide sequence ID" value="NZ_JAEDXU010000007.1"/>
</dbReference>
<comment type="caution">
    <text evidence="1">The sequence shown here is derived from an EMBL/GenBank/DDBJ whole genome shotgun (WGS) entry which is preliminary data.</text>
</comment>
<organism evidence="1 2">
    <name type="scientific">Enterococcus larvae</name>
    <dbReference type="NCBI Taxonomy" id="2794352"/>
    <lineage>
        <taxon>Bacteria</taxon>
        <taxon>Bacillati</taxon>
        <taxon>Bacillota</taxon>
        <taxon>Bacilli</taxon>
        <taxon>Lactobacillales</taxon>
        <taxon>Enterococcaceae</taxon>
        <taxon>Enterococcus</taxon>
    </lineage>
</organism>